<sequence>MQGWGKRDISYIKKKKKKNQPHRPAASSGSIPTCENPGAHFNKVYPNLRATRALNCDTCAAPWRVFEPRSCRPAGATHVLLCSIIFARVRKTSSVGRHFQTPEHKTQAKTSQSSGYWSLSCVFIGCCYPITGSYVIRRVFPCKSAIGSEASRAGLINCDPIAKLGSPLVDDRSILNSVKYRVVSCVVWTNRKSVSSNTDTNRTGVLAVVDIDYAPHTYAIRVQFLVESLADFGTWESCWAMLLMGGFSRGSPLGSQVLEGIGHGLCLGPNAAFVWSDFWKPLMAGPGIEPGSTRMRVQRVTTAPPRSVVLDEFRLNESLLLVFISCSEQVQSVVYEAPVGEVGTHYQLAPRLHAFPRRHSPRAGIPEQSKQSKGALEQFLFQREQATFADCRANSRITSLTSIPLDDCLPSRGCLPSQVNGSQTEPQHQQKEEIEIGNQGWQTLLPPKLVVIYLFDGIAPLLVSAETSNADESLACGCGISGSEEDFIKISSAGTEGSLRSGKPWKLSGDEEDWDGELTKDVRDSEFHARRGRTESFERAQATRLIKDISVTFEDQKFCGLHLLDSATGFEGNRNKVSKRNSKMDVTITLILRRDPPQTRATCVRSWTAVAVKAGNTRRSPWAGSGPSSFDDTWSGIGQHTWALGPARPVLMIHGAALGSTHGRGPGPAR</sequence>
<dbReference type="EMBL" id="JARBHB010000012">
    <property type="protein sequence ID" value="KAJ8871022.1"/>
    <property type="molecule type" value="Genomic_DNA"/>
</dbReference>
<accession>A0ABQ9GFK7</accession>
<keyword evidence="3" id="KW-1185">Reference proteome</keyword>
<reference evidence="2 3" key="1">
    <citation type="submission" date="2023-02" db="EMBL/GenBank/DDBJ databases">
        <title>LHISI_Scaffold_Assembly.</title>
        <authorList>
            <person name="Stuart O.P."/>
            <person name="Cleave R."/>
            <person name="Magrath M.J.L."/>
            <person name="Mikheyev A.S."/>
        </authorList>
    </citation>
    <scope>NUCLEOTIDE SEQUENCE [LARGE SCALE GENOMIC DNA]</scope>
    <source>
        <strain evidence="2">Daus_M_001</strain>
        <tissue evidence="2">Leg muscle</tissue>
    </source>
</reference>
<feature type="region of interest" description="Disordered" evidence="1">
    <location>
        <begin position="1"/>
        <end position="31"/>
    </location>
</feature>
<feature type="compositionally biased region" description="Basic and acidic residues" evidence="1">
    <location>
        <begin position="1"/>
        <end position="11"/>
    </location>
</feature>
<dbReference type="Proteomes" id="UP001159363">
    <property type="component" value="Chromosome 11"/>
</dbReference>
<evidence type="ECO:0000313" key="2">
    <source>
        <dbReference type="EMBL" id="KAJ8871022.1"/>
    </source>
</evidence>
<proteinExistence type="predicted"/>
<comment type="caution">
    <text evidence="2">The sequence shown here is derived from an EMBL/GenBank/DDBJ whole genome shotgun (WGS) entry which is preliminary data.</text>
</comment>
<evidence type="ECO:0000313" key="3">
    <source>
        <dbReference type="Proteomes" id="UP001159363"/>
    </source>
</evidence>
<feature type="compositionally biased region" description="Basic residues" evidence="1">
    <location>
        <begin position="12"/>
        <end position="21"/>
    </location>
</feature>
<evidence type="ECO:0000256" key="1">
    <source>
        <dbReference type="SAM" id="MobiDB-lite"/>
    </source>
</evidence>
<protein>
    <submittedName>
        <fullName evidence="2">Uncharacterized protein</fullName>
    </submittedName>
</protein>
<name>A0ABQ9GFK7_9NEOP</name>
<organism evidence="2 3">
    <name type="scientific">Dryococelus australis</name>
    <dbReference type="NCBI Taxonomy" id="614101"/>
    <lineage>
        <taxon>Eukaryota</taxon>
        <taxon>Metazoa</taxon>
        <taxon>Ecdysozoa</taxon>
        <taxon>Arthropoda</taxon>
        <taxon>Hexapoda</taxon>
        <taxon>Insecta</taxon>
        <taxon>Pterygota</taxon>
        <taxon>Neoptera</taxon>
        <taxon>Polyneoptera</taxon>
        <taxon>Phasmatodea</taxon>
        <taxon>Verophasmatodea</taxon>
        <taxon>Anareolatae</taxon>
        <taxon>Phasmatidae</taxon>
        <taxon>Eurycanthinae</taxon>
        <taxon>Dryococelus</taxon>
    </lineage>
</organism>
<gene>
    <name evidence="2" type="ORF">PR048_027325</name>
</gene>